<proteinExistence type="predicted"/>
<feature type="non-terminal residue" evidence="1">
    <location>
        <position position="1"/>
    </location>
</feature>
<dbReference type="AlphaFoldDB" id="A0A699WWF7"/>
<sequence>SLVTPSHRLVKQDQDWGMSTSGEKILTLAHACVEGSAMALITKISANLVISPKPLS</sequence>
<accession>A0A699WWF7</accession>
<dbReference type="EMBL" id="BKCJ011759961">
    <property type="protein sequence ID" value="GFD50640.1"/>
    <property type="molecule type" value="Genomic_DNA"/>
</dbReference>
<name>A0A699WWF7_TANCI</name>
<gene>
    <name evidence="1" type="ORF">Tci_922609</name>
</gene>
<protein>
    <submittedName>
        <fullName evidence="1">Uncharacterized protein</fullName>
    </submittedName>
</protein>
<comment type="caution">
    <text evidence="1">The sequence shown here is derived from an EMBL/GenBank/DDBJ whole genome shotgun (WGS) entry which is preliminary data.</text>
</comment>
<organism evidence="1">
    <name type="scientific">Tanacetum cinerariifolium</name>
    <name type="common">Dalmatian daisy</name>
    <name type="synonym">Chrysanthemum cinerariifolium</name>
    <dbReference type="NCBI Taxonomy" id="118510"/>
    <lineage>
        <taxon>Eukaryota</taxon>
        <taxon>Viridiplantae</taxon>
        <taxon>Streptophyta</taxon>
        <taxon>Embryophyta</taxon>
        <taxon>Tracheophyta</taxon>
        <taxon>Spermatophyta</taxon>
        <taxon>Magnoliopsida</taxon>
        <taxon>eudicotyledons</taxon>
        <taxon>Gunneridae</taxon>
        <taxon>Pentapetalae</taxon>
        <taxon>asterids</taxon>
        <taxon>campanulids</taxon>
        <taxon>Asterales</taxon>
        <taxon>Asteraceae</taxon>
        <taxon>Asteroideae</taxon>
        <taxon>Anthemideae</taxon>
        <taxon>Anthemidinae</taxon>
        <taxon>Tanacetum</taxon>
    </lineage>
</organism>
<evidence type="ECO:0000313" key="1">
    <source>
        <dbReference type="EMBL" id="GFD50640.1"/>
    </source>
</evidence>
<reference evidence="1" key="1">
    <citation type="journal article" date="2019" name="Sci. Rep.">
        <title>Draft genome of Tanacetum cinerariifolium, the natural source of mosquito coil.</title>
        <authorList>
            <person name="Yamashiro T."/>
            <person name="Shiraishi A."/>
            <person name="Satake H."/>
            <person name="Nakayama K."/>
        </authorList>
    </citation>
    <scope>NUCLEOTIDE SEQUENCE</scope>
</reference>